<feature type="compositionally biased region" description="Acidic residues" evidence="1">
    <location>
        <begin position="130"/>
        <end position="144"/>
    </location>
</feature>
<evidence type="ECO:0000256" key="1">
    <source>
        <dbReference type="SAM" id="MobiDB-lite"/>
    </source>
</evidence>
<dbReference type="InterPro" id="IPR022017">
    <property type="entry name" value="BFA1-like_DUF3598"/>
</dbReference>
<name>A0ABP0MR36_9DINO</name>
<evidence type="ECO:0000313" key="4">
    <source>
        <dbReference type="Proteomes" id="UP001642484"/>
    </source>
</evidence>
<dbReference type="SUPFAM" id="SSF50814">
    <property type="entry name" value="Lipocalins"/>
    <property type="match status" value="1"/>
</dbReference>
<proteinExistence type="predicted"/>
<feature type="domain" description="DUF3598" evidence="2">
    <location>
        <begin position="292"/>
        <end position="433"/>
    </location>
</feature>
<feature type="region of interest" description="Disordered" evidence="1">
    <location>
        <begin position="15"/>
        <end position="35"/>
    </location>
</feature>
<protein>
    <recommendedName>
        <fullName evidence="2">DUF3598 domain-containing protein</fullName>
    </recommendedName>
</protein>
<dbReference type="Gene3D" id="2.40.128.20">
    <property type="match status" value="1"/>
</dbReference>
<dbReference type="EMBL" id="CAXAMN010019224">
    <property type="protein sequence ID" value="CAK9053909.1"/>
    <property type="molecule type" value="Genomic_DNA"/>
</dbReference>
<organism evidence="3 4">
    <name type="scientific">Durusdinium trenchii</name>
    <dbReference type="NCBI Taxonomy" id="1381693"/>
    <lineage>
        <taxon>Eukaryota</taxon>
        <taxon>Sar</taxon>
        <taxon>Alveolata</taxon>
        <taxon>Dinophyceae</taxon>
        <taxon>Suessiales</taxon>
        <taxon>Symbiodiniaceae</taxon>
        <taxon>Durusdinium</taxon>
    </lineage>
</organism>
<gene>
    <name evidence="3" type="ORF">CCMP2556_LOCUS27024</name>
</gene>
<accession>A0ABP0MR36</accession>
<comment type="caution">
    <text evidence="3">The sequence shown here is derived from an EMBL/GenBank/DDBJ whole genome shotgun (WGS) entry which is preliminary data.</text>
</comment>
<reference evidence="3 4" key="1">
    <citation type="submission" date="2024-02" db="EMBL/GenBank/DDBJ databases">
        <authorList>
            <person name="Chen Y."/>
            <person name="Shah S."/>
            <person name="Dougan E. K."/>
            <person name="Thang M."/>
            <person name="Chan C."/>
        </authorList>
    </citation>
    <scope>NUCLEOTIDE SEQUENCE [LARGE SCALE GENOMIC DNA]</scope>
</reference>
<evidence type="ECO:0000259" key="2">
    <source>
        <dbReference type="Pfam" id="PF12204"/>
    </source>
</evidence>
<evidence type="ECO:0000313" key="3">
    <source>
        <dbReference type="EMBL" id="CAK9053909.1"/>
    </source>
</evidence>
<feature type="region of interest" description="Disordered" evidence="1">
    <location>
        <begin position="129"/>
        <end position="148"/>
    </location>
</feature>
<dbReference type="Pfam" id="PF12204">
    <property type="entry name" value="DUF3598_N"/>
    <property type="match status" value="1"/>
</dbReference>
<sequence>MAAMVRPLESLLAGNSSVSLGPDGTPMASMNHPTGPLCQVSLPGSRVVSWRHGDREMLVEGLMPCGLEGLIAGTDWTIQSLVGLEDDVLAFSAFAEARTADGVPVRARTEVQLGASRISMTLEVSHAGADEMEWEEDEEPEPLEAQERSLKRSRMLPLHLPHAGLQASLRCQEGMGSVSGEAVDASEGLVLEKTGLRLETFGFNQVKLSTGPETLHFRTLAPTEVTLQPGETVSGACSLEHLLVALETTIRAQLAMPRSSGFSHFVEKVAAADSDAQKDGVEVLFGQRGMLCGTWHGTWQRLSVEGPSLKSAQRFRATCAPCVAADGESVHHVNRYPPEVAPKPGLLGSDGMMEVDFGQMNKSNFLQPFGPRSSASYGSGWAALYPSSWQTERLAVELISRVGAQRHRLIAMWQRKDEDVALTMLTSIRESQADGSERVFGTGSSEHGEEHVAEQVEEDWYTLSPSTFALVPRQLSSSGDFQIGLAWATASDDAWNGLIANFSQHLQSVQLPK</sequence>
<dbReference type="Proteomes" id="UP001642484">
    <property type="component" value="Unassembled WGS sequence"/>
</dbReference>
<dbReference type="InterPro" id="IPR012674">
    <property type="entry name" value="Calycin"/>
</dbReference>
<keyword evidence="4" id="KW-1185">Reference proteome</keyword>